<dbReference type="EMBL" id="CP096659">
    <property type="protein sequence ID" value="UPV73366.1"/>
    <property type="molecule type" value="Genomic_DNA"/>
</dbReference>
<name>A0A8U0HRK8_9EURY</name>
<feature type="compositionally biased region" description="Basic and acidic residues" evidence="1">
    <location>
        <begin position="1"/>
        <end position="15"/>
    </location>
</feature>
<feature type="region of interest" description="Disordered" evidence="1">
    <location>
        <begin position="1"/>
        <end position="30"/>
    </location>
</feature>
<evidence type="ECO:0000256" key="1">
    <source>
        <dbReference type="SAM" id="MobiDB-lite"/>
    </source>
</evidence>
<sequence length="61" mass="6685">MSDHVNPGDELDRAEAALPEAAETEAPIEAYETEDGVVFYDADNPLAWLKAGRPLTLEEQI</sequence>
<proteinExistence type="predicted"/>
<dbReference type="InterPro" id="IPR055755">
    <property type="entry name" value="DUF7331"/>
</dbReference>
<gene>
    <name evidence="2" type="ORF">M0R89_12515</name>
</gene>
<dbReference type="AlphaFoldDB" id="A0A8U0HRK8"/>
<reference evidence="2 3" key="1">
    <citation type="submission" date="2022-04" db="EMBL/GenBank/DDBJ databases">
        <title>Diverse halophilic archaea isolated from saline environments.</title>
        <authorList>
            <person name="Cui H.-L."/>
        </authorList>
    </citation>
    <scope>NUCLEOTIDE SEQUENCE [LARGE SCALE GENOMIC DNA]</scope>
    <source>
        <strain evidence="2 3">XZYJT49</strain>
    </source>
</reference>
<protein>
    <submittedName>
        <fullName evidence="2">Uncharacterized protein</fullName>
    </submittedName>
</protein>
<feature type="compositionally biased region" description="Low complexity" evidence="1">
    <location>
        <begin position="16"/>
        <end position="30"/>
    </location>
</feature>
<keyword evidence="3" id="KW-1185">Reference proteome</keyword>
<evidence type="ECO:0000313" key="2">
    <source>
        <dbReference type="EMBL" id="UPV73366.1"/>
    </source>
</evidence>
<dbReference type="KEGG" id="halx:M0R89_12515"/>
<dbReference type="RefSeq" id="WP_248649422.1">
    <property type="nucleotide sequence ID" value="NZ_CP096659.1"/>
</dbReference>
<dbReference type="GeneID" id="72186036"/>
<evidence type="ECO:0000313" key="3">
    <source>
        <dbReference type="Proteomes" id="UP000830729"/>
    </source>
</evidence>
<dbReference type="Proteomes" id="UP000830729">
    <property type="component" value="Chromosome"/>
</dbReference>
<dbReference type="Pfam" id="PF24018">
    <property type="entry name" value="DUF7331"/>
    <property type="match status" value="1"/>
</dbReference>
<accession>A0A8U0HRK8</accession>
<organism evidence="2 3">
    <name type="scientific">Halorussus limi</name>
    <dbReference type="NCBI Taxonomy" id="2938695"/>
    <lineage>
        <taxon>Archaea</taxon>
        <taxon>Methanobacteriati</taxon>
        <taxon>Methanobacteriota</taxon>
        <taxon>Stenosarchaea group</taxon>
        <taxon>Halobacteria</taxon>
        <taxon>Halobacteriales</taxon>
        <taxon>Haladaptataceae</taxon>
        <taxon>Halorussus</taxon>
    </lineage>
</organism>